<comment type="similarity">
    <text evidence="1">Belongs to the 'GDXG' lipolytic enzyme family.</text>
</comment>
<dbReference type="PANTHER" id="PTHR48081:SF5">
    <property type="entry name" value="ALPHA_BETA HYDROLASE FOLD-3 DOMAIN-CONTAINING PROTEIN"/>
    <property type="match status" value="1"/>
</dbReference>
<dbReference type="SUPFAM" id="SSF53474">
    <property type="entry name" value="alpha/beta-Hydrolases"/>
    <property type="match status" value="1"/>
</dbReference>
<evidence type="ECO:0000313" key="5">
    <source>
        <dbReference type="EMBL" id="KAF6762081.1"/>
    </source>
</evidence>
<dbReference type="InterPro" id="IPR013094">
    <property type="entry name" value="AB_hydrolase_3"/>
</dbReference>
<dbReference type="PROSITE" id="PS01173">
    <property type="entry name" value="LIPASE_GDXG_HIS"/>
    <property type="match status" value="1"/>
</dbReference>
<proteinExistence type="inferred from homology"/>
<evidence type="ECO:0000256" key="1">
    <source>
        <dbReference type="ARBA" id="ARBA00010515"/>
    </source>
</evidence>
<feature type="domain" description="Alpha/beta hydrolase fold-3" evidence="4">
    <location>
        <begin position="426"/>
        <end position="484"/>
    </location>
</feature>
<organism evidence="5 6">
    <name type="scientific">Ephemerocybe angulata</name>
    <dbReference type="NCBI Taxonomy" id="980116"/>
    <lineage>
        <taxon>Eukaryota</taxon>
        <taxon>Fungi</taxon>
        <taxon>Dikarya</taxon>
        <taxon>Basidiomycota</taxon>
        <taxon>Agaricomycotina</taxon>
        <taxon>Agaricomycetes</taxon>
        <taxon>Agaricomycetidae</taxon>
        <taxon>Agaricales</taxon>
        <taxon>Agaricineae</taxon>
        <taxon>Psathyrellaceae</taxon>
        <taxon>Ephemerocybe</taxon>
    </lineage>
</organism>
<sequence length="891" mass="100605">MTVNTASAAVHIAPGVCNSGAPQKERKARKKEGREAPQDDILFDEAFHIVKSFIELGTKNTVESLQAFTNTRIPSLYWVAISPVRVPLSSCNDAADCLIKWFGPNELKKVVGGERWWQVRGLDGIDAEWIAERDHIGDEEVLYEGKRISKEEQDIIRMEKLESVMFYVHGGGYFWGSINTHRHQIIRHAHKLKGRAFTVNYRKAPQYPWPCPVQDVLAAYLYLIRPPPEALHRPVDPQKIVFCGDSAGGGLCLTVLCILRDLGLPMPSGAALISPWVDLTHSFPSVMTNTQTDIIPDHGFLAKPSVLWPLDPAPKSPRVVRATTNPPPKPGEADTLKPSLARAEVEERGLDVPRGNYAVETQEEMLEKYPSPDPAPAMVDSAKDISTAETSRVKEGRSVDVKSPEEIIEDWEPKPAKVLMENPNQTPLELRSQIQMYATTEQLTHPLVSPISQSSLGNLPPLYILAGDGEVLRDEIIYLAHRAAYPSQYPVRDSVLEEVTRQRENVEKFTKPTQVHLQVFDGMCHVLTVFMFTDSARYAYKSIAEFIKHVTQSPPDVVEQKPFPEYNAITIGDTPFVDMKKRPRKWGRNKERAQTLTPTLDQEHRKDNPESDELLEQNEAVISEEIPTQSPEMDSPRTQREGGGRIIMLRERVDVHGIARIMEPQDEIEVLKIPADRIGQIREAPAMRWLRGQEEWDKKYRKQGLRVLEKRKHLIHHSERLIKHALEQGLVHESFPETMVGTPMEKKTGRPVKRKTSIGEIQKDRRWGPLDLKDEKPPGSAIAARRDTPEALALLRKTIYHTAPVTHQTVPRMKASDAFRATMDPHDNPNAPPRQSVAEEQVDRTQIAALNGLRIWEKILGYLARKSSSKASDGVKSTMAFMQNHNHAKEE</sequence>
<feature type="region of interest" description="Disordered" evidence="3">
    <location>
        <begin position="317"/>
        <end position="336"/>
    </location>
</feature>
<dbReference type="OrthoDB" id="1662883at2759"/>
<gene>
    <name evidence="5" type="ORF">DFP72DRAFT_802888</name>
</gene>
<name>A0A8H6MEG0_9AGAR</name>
<dbReference type="InterPro" id="IPR002168">
    <property type="entry name" value="Lipase_GDXG_HIS_AS"/>
</dbReference>
<dbReference type="Gene3D" id="3.40.50.1820">
    <property type="entry name" value="alpha/beta hydrolase"/>
    <property type="match status" value="2"/>
</dbReference>
<dbReference type="Proteomes" id="UP000521943">
    <property type="component" value="Unassembled WGS sequence"/>
</dbReference>
<evidence type="ECO:0000313" key="6">
    <source>
        <dbReference type="Proteomes" id="UP000521943"/>
    </source>
</evidence>
<dbReference type="PANTHER" id="PTHR48081">
    <property type="entry name" value="AB HYDROLASE SUPERFAMILY PROTEIN C4A8.06C"/>
    <property type="match status" value="1"/>
</dbReference>
<comment type="caution">
    <text evidence="5">The sequence shown here is derived from an EMBL/GenBank/DDBJ whole genome shotgun (WGS) entry which is preliminary data.</text>
</comment>
<protein>
    <submittedName>
        <fullName evidence="5">Lipase/esterase</fullName>
    </submittedName>
</protein>
<dbReference type="GO" id="GO:0016787">
    <property type="term" value="F:hydrolase activity"/>
    <property type="evidence" value="ECO:0007669"/>
    <property type="project" value="UniProtKB-KW"/>
</dbReference>
<accession>A0A8H6MEG0</accession>
<reference evidence="5 6" key="1">
    <citation type="submission" date="2020-07" db="EMBL/GenBank/DDBJ databases">
        <title>Comparative genomics of pyrophilous fungi reveals a link between fire events and developmental genes.</title>
        <authorList>
            <consortium name="DOE Joint Genome Institute"/>
            <person name="Steindorff A.S."/>
            <person name="Carver A."/>
            <person name="Calhoun S."/>
            <person name="Stillman K."/>
            <person name="Liu H."/>
            <person name="Lipzen A."/>
            <person name="Pangilinan J."/>
            <person name="Labutti K."/>
            <person name="Bruns T.D."/>
            <person name="Grigoriev I.V."/>
        </authorList>
    </citation>
    <scope>NUCLEOTIDE SEQUENCE [LARGE SCALE GENOMIC DNA]</scope>
    <source>
        <strain evidence="5 6">CBS 144469</strain>
    </source>
</reference>
<keyword evidence="2" id="KW-0378">Hydrolase</keyword>
<feature type="region of interest" description="Disordered" evidence="3">
    <location>
        <begin position="584"/>
        <end position="613"/>
    </location>
</feature>
<dbReference type="InterPro" id="IPR029058">
    <property type="entry name" value="AB_hydrolase_fold"/>
</dbReference>
<keyword evidence="6" id="KW-1185">Reference proteome</keyword>
<dbReference type="AlphaFoldDB" id="A0A8H6MEG0"/>
<dbReference type="Pfam" id="PF07859">
    <property type="entry name" value="Abhydrolase_3"/>
    <property type="match status" value="2"/>
</dbReference>
<evidence type="ECO:0000259" key="4">
    <source>
        <dbReference type="Pfam" id="PF07859"/>
    </source>
</evidence>
<dbReference type="InterPro" id="IPR050300">
    <property type="entry name" value="GDXG_lipolytic_enzyme"/>
</dbReference>
<dbReference type="EMBL" id="JACGCI010000008">
    <property type="protein sequence ID" value="KAF6762081.1"/>
    <property type="molecule type" value="Genomic_DNA"/>
</dbReference>
<feature type="region of interest" description="Disordered" evidence="3">
    <location>
        <begin position="15"/>
        <end position="35"/>
    </location>
</feature>
<evidence type="ECO:0000256" key="2">
    <source>
        <dbReference type="ARBA" id="ARBA00022801"/>
    </source>
</evidence>
<feature type="domain" description="Alpha/beta hydrolase fold-3" evidence="4">
    <location>
        <begin position="165"/>
        <end position="289"/>
    </location>
</feature>
<evidence type="ECO:0000256" key="3">
    <source>
        <dbReference type="SAM" id="MobiDB-lite"/>
    </source>
</evidence>